<evidence type="ECO:0000313" key="5">
    <source>
        <dbReference type="Proteomes" id="UP000095766"/>
    </source>
</evidence>
<dbReference type="AlphaFoldDB" id="A0A174TSZ3"/>
<dbReference type="Proteomes" id="UP000095766">
    <property type="component" value="Unassembled WGS sequence"/>
</dbReference>
<feature type="domain" description="Glycosyl transferase family 1" evidence="1">
    <location>
        <begin position="212"/>
        <end position="371"/>
    </location>
</feature>
<sequence length="400" mass="45923">MHICFVCREYPPSLRGGGIASYIKEVAHGLNALGHRVTVVCASDDTRKEKSYDEDGVNIIRLKGGDFIIPQVEKTSIVKKFRTFYRYLPYRKRIREALKTIRNIDIIEVAEYGAEAYYLQELGIPLVIRLHTPALMDHYNFGILPFNAHTAKFYWQGRHELATVKRAQYITSCSTSLKEWSVKELRIDRDKIKVIYNPLNTEKWTDIAFTRERNNEIKEILFAGTICDWKGCGDLAAACKSLADEGIKLRLNMVGKAGDFAEQLKNKYKTHPWFNLVGKVPREELIARYTTTDLVVFPSWWENMPMVCIEAMSQGAIVLGSSSGGMSEIIEDGKSGFLVEPRDSKILAEKIRQLLKLDTKQRVIISNNAKQRIKKAFSMDIVLERQIEYYKYVIKDFKSL</sequence>
<dbReference type="Pfam" id="PF13439">
    <property type="entry name" value="Glyco_transf_4"/>
    <property type="match status" value="1"/>
</dbReference>
<name>A0A174TSZ3_BACUN</name>
<reference evidence="4 6" key="2">
    <citation type="journal article" date="2019" name="Nat. Med.">
        <title>A library of human gut bacterial isolates paired with longitudinal multiomics data enables mechanistic microbiome research.</title>
        <authorList>
            <person name="Poyet M."/>
            <person name="Groussin M."/>
            <person name="Gibbons S.M."/>
            <person name="Avila-Pacheco J."/>
            <person name="Jiang X."/>
            <person name="Kearney S.M."/>
            <person name="Perrotta A.R."/>
            <person name="Berdy B."/>
            <person name="Zhao S."/>
            <person name="Lieberman T.D."/>
            <person name="Swanson P.K."/>
            <person name="Smith M."/>
            <person name="Roesemann S."/>
            <person name="Alexander J.E."/>
            <person name="Rich S.A."/>
            <person name="Livny J."/>
            <person name="Vlamakis H."/>
            <person name="Clish C."/>
            <person name="Bullock K."/>
            <person name="Deik A."/>
            <person name="Scott J."/>
            <person name="Pierce K.A."/>
            <person name="Xavier R.J."/>
            <person name="Alm E.J."/>
        </authorList>
    </citation>
    <scope>NUCLEOTIDE SEQUENCE [LARGE SCALE GENOMIC DNA]</scope>
    <source>
        <strain evidence="4 6">BIOML-A27</strain>
    </source>
</reference>
<dbReference type="InterPro" id="IPR001296">
    <property type="entry name" value="Glyco_trans_1"/>
</dbReference>
<evidence type="ECO:0000313" key="6">
    <source>
        <dbReference type="Proteomes" id="UP000433928"/>
    </source>
</evidence>
<organism evidence="3 5">
    <name type="scientific">Bacteroides uniformis</name>
    <dbReference type="NCBI Taxonomy" id="820"/>
    <lineage>
        <taxon>Bacteria</taxon>
        <taxon>Pseudomonadati</taxon>
        <taxon>Bacteroidota</taxon>
        <taxon>Bacteroidia</taxon>
        <taxon>Bacteroidales</taxon>
        <taxon>Bacteroidaceae</taxon>
        <taxon>Bacteroides</taxon>
    </lineage>
</organism>
<dbReference type="RefSeq" id="WP_057253940.1">
    <property type="nucleotide sequence ID" value="NZ_CP072236.1"/>
</dbReference>
<dbReference type="CDD" id="cd03801">
    <property type="entry name" value="GT4_PimA-like"/>
    <property type="match status" value="1"/>
</dbReference>
<evidence type="ECO:0000259" key="1">
    <source>
        <dbReference type="Pfam" id="PF00534"/>
    </source>
</evidence>
<dbReference type="InterPro" id="IPR050194">
    <property type="entry name" value="Glycosyltransferase_grp1"/>
</dbReference>
<keyword evidence="3" id="KW-0808">Transferase</keyword>
<dbReference type="Proteomes" id="UP000433928">
    <property type="component" value="Unassembled WGS sequence"/>
</dbReference>
<gene>
    <name evidence="3" type="ORF">ERS852510_03266</name>
    <name evidence="4" type="ORF">GAQ59_11495</name>
</gene>
<keyword evidence="3" id="KW-0328">Glycosyltransferase</keyword>
<reference evidence="3 5" key="1">
    <citation type="submission" date="2015-09" db="EMBL/GenBank/DDBJ databases">
        <authorList>
            <consortium name="Pathogen Informatics"/>
        </authorList>
    </citation>
    <scope>NUCLEOTIDE SEQUENCE [LARGE SCALE GENOMIC DNA]</scope>
    <source>
        <strain evidence="3 5">2789STDY5834898</strain>
    </source>
</reference>
<dbReference type="Gene3D" id="3.40.50.2000">
    <property type="entry name" value="Glycogen Phosphorylase B"/>
    <property type="match status" value="2"/>
</dbReference>
<accession>A0A174TSZ3</accession>
<dbReference type="EMBL" id="CZAO01000017">
    <property type="protein sequence ID" value="CUQ13243.1"/>
    <property type="molecule type" value="Genomic_DNA"/>
</dbReference>
<proteinExistence type="predicted"/>
<evidence type="ECO:0000313" key="3">
    <source>
        <dbReference type="EMBL" id="CUQ13243.1"/>
    </source>
</evidence>
<dbReference type="Pfam" id="PF00534">
    <property type="entry name" value="Glycos_transf_1"/>
    <property type="match status" value="1"/>
</dbReference>
<dbReference type="GO" id="GO:0004373">
    <property type="term" value="F:alpha-1,4-glucan glucosyltransferase (UDP-glucose donor) activity"/>
    <property type="evidence" value="ECO:0007669"/>
    <property type="project" value="UniProtKB-EC"/>
</dbReference>
<evidence type="ECO:0000313" key="4">
    <source>
        <dbReference type="EMBL" id="KAB4169790.1"/>
    </source>
</evidence>
<dbReference type="PANTHER" id="PTHR45947:SF3">
    <property type="entry name" value="SULFOQUINOVOSYL TRANSFERASE SQD2"/>
    <property type="match status" value="1"/>
</dbReference>
<feature type="domain" description="Glycosyltransferase subfamily 4-like N-terminal" evidence="2">
    <location>
        <begin position="17"/>
        <end position="203"/>
    </location>
</feature>
<dbReference type="EC" id="2.4.1.11" evidence="3"/>
<evidence type="ECO:0000259" key="2">
    <source>
        <dbReference type="Pfam" id="PF13439"/>
    </source>
</evidence>
<dbReference type="PANTHER" id="PTHR45947">
    <property type="entry name" value="SULFOQUINOVOSYL TRANSFERASE SQD2"/>
    <property type="match status" value="1"/>
</dbReference>
<dbReference type="EMBL" id="WCUG01000008">
    <property type="protein sequence ID" value="KAB4169790.1"/>
    <property type="molecule type" value="Genomic_DNA"/>
</dbReference>
<dbReference type="SUPFAM" id="SSF53756">
    <property type="entry name" value="UDP-Glycosyltransferase/glycogen phosphorylase"/>
    <property type="match status" value="1"/>
</dbReference>
<dbReference type="InterPro" id="IPR028098">
    <property type="entry name" value="Glyco_trans_4-like_N"/>
</dbReference>
<protein>
    <submittedName>
        <fullName evidence="4">Glycosyltransferase family 4 protein</fullName>
    </submittedName>
    <submittedName>
        <fullName evidence="3">Putative glycosyltransferase</fullName>
        <ecNumber evidence="3">2.4.1.11</ecNumber>
    </submittedName>
</protein>